<feature type="compositionally biased region" description="Low complexity" evidence="4">
    <location>
        <begin position="980"/>
        <end position="991"/>
    </location>
</feature>
<dbReference type="Proteomes" id="UP001153636">
    <property type="component" value="Chromosome 14"/>
</dbReference>
<feature type="domain" description="Ras-GEF" evidence="6">
    <location>
        <begin position="1183"/>
        <end position="1415"/>
    </location>
</feature>
<feature type="region of interest" description="Disordered" evidence="4">
    <location>
        <begin position="848"/>
        <end position="991"/>
    </location>
</feature>
<dbReference type="Gene3D" id="1.20.870.10">
    <property type="entry name" value="Son of sevenless (SoS) protein Chain: S domain 1"/>
    <property type="match status" value="2"/>
</dbReference>
<accession>A0A9P0CNZ0</accession>
<feature type="compositionally biased region" description="Polar residues" evidence="4">
    <location>
        <begin position="852"/>
        <end position="882"/>
    </location>
</feature>
<feature type="region of interest" description="Disordered" evidence="4">
    <location>
        <begin position="743"/>
        <end position="773"/>
    </location>
</feature>
<dbReference type="Gene3D" id="1.10.840.10">
    <property type="entry name" value="Ras guanine-nucleotide exchange factors catalytic domain"/>
    <property type="match status" value="1"/>
</dbReference>
<evidence type="ECO:0000259" key="6">
    <source>
        <dbReference type="PROSITE" id="PS50009"/>
    </source>
</evidence>
<sequence length="1429" mass="162427">MMLSPKMQRTIRVNENQLIMLSERAHNDHSLAGYLHKRSADSNKWQLRWFVLYQNLLFYYDSEHCHRPLGILMLEGSYCERLITAGSTSKSKDCSERQFCFAISYRKENIRQYELRALNEMDCNSWIEAIREASFNNLLLQKEELEQKHLHLLQIVESEKTAKWQYSLECVELATEIKKLRAEICALKKEWEPRHTSSGSLSSTQGSCSSGVSGYFANLEQDSIELRKIKKVQSFFRGWLCRRRWKQIVEQYIKSPHAESMRKRNSLVFRMVEDEEEYMEQVEVLVTCFLRPFKMAASSKKPPCLHEDVNSIFLNIETVLFLHQIFLKGLTSRMESWPTLVLGDLFTMLVPMLSIYQEYVRNHNYSLQVLTECKQSLQFSALVKRLESKPSCRGRSLEAFLTYPMHQVPRYIIALHELLAHTPHDHVERKSLQNARQQLEDLSRQMHDEVSETENLRKNLAIERIIVEGCDILLDVNQIFVRQGSLVQLPSDKQKQSKSKLPFKTDKDTVRQCFLFSNHLIITTRTSSGKLHLVPDIGKIPLADALLIEDPSENQADDVSSQSTASEASAISKASHNRDFKIVIETKTTQHNSLSVHLLASSIQEKAAWISDLIQCLDNVQFNDIMRPATHTSGSISLPQSLKNDPKLFKDEADIRFSRKLNSCKIPQIRYATPEKLLQRLIDLRFLSIDFLNTFLLTYRVFTDGITVLEALKRVFYGIDVEQHEAMASDGLSKDECAAVDERRRSSFSPRRTSGASSVSGYGSEMSERDRSHSYDSQGYRVWKATLEKYEEESQETEKETERPKIIKHSPTKHGDTLTLPGSKPVAKPIAKLVDKTQDSEEIKLLTIPKVTDSSSSETLTGAPCSPSNLSSVTLIGTSPSDDTIDVEKSSVKKYSPKTSPTRQQPQHQQIPAKTSISTPTKSTAKTLSPTKDQGKPDHQKRPSVTLKSDDKKPIQRGVSVESEDQSDEPVSSHTHSHRASCSSSRSASISTTTGVIQSFFQSYYGARSSIQDGEASTTRSSFQHESPQRPSRAGVVITSSRQSKRRSSTSTAAAAFAIATSGSSNPRDISPGKDQEEYNAERARHKESVMSTACTMRVLNVLRHWISKHPQDFENDHRLKNMTIEFLEDIIYSPNLLPAEHKAAAQLLRLLTKEDAESSKIDLKKLLIPTAVPTKESIESLSALEIAEQLTFIDHQIFAYISCEEFLGQAWMKADKEKRAPHIIMMTKRFNDVSRLVASEILNRKSIAQRVSAIEKWAAVADIARCLHNFNGVLQICSAFTNTAVFRLKKTWEKVSKTTKHTIEKLQNIVSSDGRFRSLRDALHRCDPPCIPYLGIYLTDLSFIEEGTPNYTPEGLLNFAKMRMVAHVIREIRHFQQTPYKIELIQKVADYLLDTSIVMDDEQLYATSLELEPRTSRLVSQSSTTTLK</sequence>
<evidence type="ECO:0008006" key="10">
    <source>
        <dbReference type="Google" id="ProtNLM"/>
    </source>
</evidence>
<feature type="domain" description="PH" evidence="5">
    <location>
        <begin position="28"/>
        <end position="135"/>
    </location>
</feature>
<name>A0A9P0CNZ0_9CUCU</name>
<dbReference type="SUPFAM" id="SSF50729">
    <property type="entry name" value="PH domain-like"/>
    <property type="match status" value="2"/>
</dbReference>
<evidence type="ECO:0000259" key="7">
    <source>
        <dbReference type="PROSITE" id="PS50010"/>
    </source>
</evidence>
<feature type="compositionally biased region" description="Polar residues" evidence="4">
    <location>
        <begin position="1012"/>
        <end position="1030"/>
    </location>
</feature>
<dbReference type="Pfam" id="PF00618">
    <property type="entry name" value="RasGEF_N"/>
    <property type="match status" value="1"/>
</dbReference>
<dbReference type="InterPro" id="IPR036964">
    <property type="entry name" value="RASGEF_cat_dom_sf"/>
</dbReference>
<evidence type="ECO:0000259" key="5">
    <source>
        <dbReference type="PROSITE" id="PS50003"/>
    </source>
</evidence>
<dbReference type="PROSITE" id="PS50003">
    <property type="entry name" value="PH_DOMAIN"/>
    <property type="match status" value="2"/>
</dbReference>
<dbReference type="OrthoDB" id="10254377at2759"/>
<dbReference type="SMART" id="SM00233">
    <property type="entry name" value="PH"/>
    <property type="match status" value="2"/>
</dbReference>
<keyword evidence="3" id="KW-0175">Coiled coil</keyword>
<dbReference type="InterPro" id="IPR035899">
    <property type="entry name" value="DBL_dom_sf"/>
</dbReference>
<dbReference type="InterPro" id="IPR001849">
    <property type="entry name" value="PH_domain"/>
</dbReference>
<dbReference type="PANTHER" id="PTHR23113">
    <property type="entry name" value="GUANINE NUCLEOTIDE EXCHANGE FACTOR"/>
    <property type="match status" value="1"/>
</dbReference>
<dbReference type="InterPro" id="IPR008937">
    <property type="entry name" value="Ras-like_GEF"/>
</dbReference>
<dbReference type="InterPro" id="IPR023578">
    <property type="entry name" value="Ras_GEF_dom_sf"/>
</dbReference>
<dbReference type="SMART" id="SM00229">
    <property type="entry name" value="RasGEFN"/>
    <property type="match status" value="1"/>
</dbReference>
<reference evidence="8" key="1">
    <citation type="submission" date="2022-01" db="EMBL/GenBank/DDBJ databases">
        <authorList>
            <person name="King R."/>
        </authorList>
    </citation>
    <scope>NUCLEOTIDE SEQUENCE</scope>
</reference>
<evidence type="ECO:0000256" key="3">
    <source>
        <dbReference type="SAM" id="Coils"/>
    </source>
</evidence>
<dbReference type="EMBL" id="OV651826">
    <property type="protein sequence ID" value="CAH1103140.1"/>
    <property type="molecule type" value="Genomic_DNA"/>
</dbReference>
<dbReference type="InterPro" id="IPR011993">
    <property type="entry name" value="PH-like_dom_sf"/>
</dbReference>
<dbReference type="SMART" id="SM00147">
    <property type="entry name" value="RasGEF"/>
    <property type="match status" value="1"/>
</dbReference>
<protein>
    <recommendedName>
        <fullName evidence="10">Ras guanine nucleotide exchange factor</fullName>
    </recommendedName>
</protein>
<dbReference type="GO" id="GO:0005886">
    <property type="term" value="C:plasma membrane"/>
    <property type="evidence" value="ECO:0007669"/>
    <property type="project" value="TreeGrafter"/>
</dbReference>
<evidence type="ECO:0000256" key="1">
    <source>
        <dbReference type="ARBA" id="ARBA00022658"/>
    </source>
</evidence>
<dbReference type="GO" id="GO:0005085">
    <property type="term" value="F:guanyl-nucleotide exchange factor activity"/>
    <property type="evidence" value="ECO:0007669"/>
    <property type="project" value="UniProtKB-KW"/>
</dbReference>
<dbReference type="Pfam" id="PF00621">
    <property type="entry name" value="RhoGEF"/>
    <property type="match status" value="1"/>
</dbReference>
<evidence type="ECO:0000313" key="9">
    <source>
        <dbReference type="Proteomes" id="UP001153636"/>
    </source>
</evidence>
<feature type="compositionally biased region" description="Basic and acidic residues" evidence="4">
    <location>
        <begin position="1071"/>
        <end position="1085"/>
    </location>
</feature>
<feature type="region of interest" description="Disordered" evidence="4">
    <location>
        <begin position="1012"/>
        <end position="1085"/>
    </location>
</feature>
<dbReference type="Gene3D" id="1.20.900.10">
    <property type="entry name" value="Dbl homology (DH) domain"/>
    <property type="match status" value="1"/>
</dbReference>
<feature type="domain" description="PH" evidence="5">
    <location>
        <begin position="479"/>
        <end position="618"/>
    </location>
</feature>
<dbReference type="SUPFAM" id="SSF48366">
    <property type="entry name" value="Ras GEF"/>
    <property type="match status" value="1"/>
</dbReference>
<dbReference type="PROSITE" id="PS50096">
    <property type="entry name" value="IQ"/>
    <property type="match status" value="1"/>
</dbReference>
<dbReference type="GO" id="GO:0007265">
    <property type="term" value="P:Ras protein signal transduction"/>
    <property type="evidence" value="ECO:0007669"/>
    <property type="project" value="TreeGrafter"/>
</dbReference>
<feature type="compositionally biased region" description="Polar residues" evidence="4">
    <location>
        <begin position="897"/>
        <end position="932"/>
    </location>
</feature>
<dbReference type="Pfam" id="PF00169">
    <property type="entry name" value="PH"/>
    <property type="match status" value="1"/>
</dbReference>
<dbReference type="InterPro" id="IPR001895">
    <property type="entry name" value="RASGEF_cat_dom"/>
</dbReference>
<evidence type="ECO:0000256" key="2">
    <source>
        <dbReference type="PROSITE-ProRule" id="PRU00168"/>
    </source>
</evidence>
<dbReference type="SUPFAM" id="SSF48065">
    <property type="entry name" value="DBL homology domain (DH-domain)"/>
    <property type="match status" value="1"/>
</dbReference>
<dbReference type="InterPro" id="IPR019804">
    <property type="entry name" value="Ras_G-nucl-exch_fac_CS"/>
</dbReference>
<dbReference type="Gene3D" id="2.30.29.30">
    <property type="entry name" value="Pleckstrin-homology domain (PH domain)/Phosphotyrosine-binding domain (PTB)"/>
    <property type="match status" value="2"/>
</dbReference>
<dbReference type="CDD" id="cd00155">
    <property type="entry name" value="RasGEF"/>
    <property type="match status" value="1"/>
</dbReference>
<dbReference type="PROSITE" id="PS50009">
    <property type="entry name" value="RASGEF_CAT"/>
    <property type="match status" value="1"/>
</dbReference>
<dbReference type="PROSITE" id="PS50010">
    <property type="entry name" value="DH_2"/>
    <property type="match status" value="1"/>
</dbReference>
<dbReference type="PANTHER" id="PTHR23113:SF99">
    <property type="entry name" value="RASGEF DOMAIN-CONTAINING PROTEIN"/>
    <property type="match status" value="1"/>
</dbReference>
<feature type="compositionally biased region" description="Low complexity" evidence="4">
    <location>
        <begin position="1049"/>
        <end position="1065"/>
    </location>
</feature>
<feature type="domain" description="DH" evidence="7">
    <location>
        <begin position="263"/>
        <end position="449"/>
    </location>
</feature>
<dbReference type="InterPro" id="IPR000219">
    <property type="entry name" value="DH_dom"/>
</dbReference>
<proteinExistence type="predicted"/>
<evidence type="ECO:0000313" key="8">
    <source>
        <dbReference type="EMBL" id="CAH1103140.1"/>
    </source>
</evidence>
<feature type="region of interest" description="Disordered" evidence="4">
    <location>
        <begin position="793"/>
        <end position="824"/>
    </location>
</feature>
<dbReference type="Pfam" id="PF00617">
    <property type="entry name" value="RasGEF"/>
    <property type="match status" value="1"/>
</dbReference>
<evidence type="ECO:0000256" key="4">
    <source>
        <dbReference type="SAM" id="MobiDB-lite"/>
    </source>
</evidence>
<feature type="coiled-coil region" evidence="3">
    <location>
        <begin position="429"/>
        <end position="459"/>
    </location>
</feature>
<organism evidence="8 9">
    <name type="scientific">Psylliodes chrysocephalus</name>
    <dbReference type="NCBI Taxonomy" id="3402493"/>
    <lineage>
        <taxon>Eukaryota</taxon>
        <taxon>Metazoa</taxon>
        <taxon>Ecdysozoa</taxon>
        <taxon>Arthropoda</taxon>
        <taxon>Hexapoda</taxon>
        <taxon>Insecta</taxon>
        <taxon>Pterygota</taxon>
        <taxon>Neoptera</taxon>
        <taxon>Endopterygota</taxon>
        <taxon>Coleoptera</taxon>
        <taxon>Polyphaga</taxon>
        <taxon>Cucujiformia</taxon>
        <taxon>Chrysomeloidea</taxon>
        <taxon>Chrysomelidae</taxon>
        <taxon>Galerucinae</taxon>
        <taxon>Alticini</taxon>
        <taxon>Psylliodes</taxon>
    </lineage>
</organism>
<dbReference type="InterPro" id="IPR000651">
    <property type="entry name" value="Ras-like_Gua-exchang_fac_N"/>
</dbReference>
<dbReference type="SMART" id="SM00325">
    <property type="entry name" value="RhoGEF"/>
    <property type="match status" value="1"/>
</dbReference>
<feature type="compositionally biased region" description="Basic and acidic residues" evidence="4">
    <location>
        <begin position="796"/>
        <end position="805"/>
    </location>
</feature>
<feature type="region of interest" description="Disordered" evidence="4">
    <location>
        <begin position="553"/>
        <end position="572"/>
    </location>
</feature>
<dbReference type="PROSITE" id="PS00720">
    <property type="entry name" value="RASGEF"/>
    <property type="match status" value="1"/>
</dbReference>
<feature type="compositionally biased region" description="Polar residues" evidence="4">
    <location>
        <begin position="557"/>
        <end position="572"/>
    </location>
</feature>
<gene>
    <name evidence="8" type="ORF">PSYICH_LOCUS4443</name>
</gene>
<keyword evidence="9" id="KW-1185">Reference proteome</keyword>
<dbReference type="CDD" id="cd00160">
    <property type="entry name" value="RhoGEF"/>
    <property type="match status" value="1"/>
</dbReference>
<keyword evidence="1 2" id="KW-0344">Guanine-nucleotide releasing factor</keyword>